<keyword evidence="3" id="KW-1133">Transmembrane helix</keyword>
<evidence type="ECO:0000256" key="5">
    <source>
        <dbReference type="SAM" id="MobiDB-lite"/>
    </source>
</evidence>
<dbReference type="Proteomes" id="UP001228049">
    <property type="component" value="Unassembled WGS sequence"/>
</dbReference>
<keyword evidence="7" id="KW-1185">Reference proteome</keyword>
<feature type="region of interest" description="Disordered" evidence="5">
    <location>
        <begin position="126"/>
        <end position="149"/>
    </location>
</feature>
<sequence length="149" mass="15899">MALAEETPEKPAGVLPATGGPRSDSGQSLAAVGVVVGSVYWSAVTYEPSPSCSRRPSFCFSDSVWSARFPHHRLPGGAAALQKDALQPPAHLTGGIAFVLIKGVMKVYFKQQQCTNQASRHILDYYPETQTEGQSDGAEDEDTEDSGNE</sequence>
<dbReference type="EMBL" id="JASDAP010000022">
    <property type="protein sequence ID" value="KAK1884152.1"/>
    <property type="molecule type" value="Genomic_DNA"/>
</dbReference>
<dbReference type="GO" id="GO:0016020">
    <property type="term" value="C:membrane"/>
    <property type="evidence" value="ECO:0007669"/>
    <property type="project" value="UniProtKB-SubCell"/>
</dbReference>
<keyword evidence="2" id="KW-0812">Transmembrane</keyword>
<feature type="region of interest" description="Disordered" evidence="5">
    <location>
        <begin position="1"/>
        <end position="25"/>
    </location>
</feature>
<evidence type="ECO:0000313" key="6">
    <source>
        <dbReference type="EMBL" id="KAK1884152.1"/>
    </source>
</evidence>
<gene>
    <name evidence="6" type="ORF">KUDE01_022474</name>
</gene>
<proteinExistence type="predicted"/>
<comment type="subcellular location">
    <subcellularLocation>
        <location evidence="1">Membrane</location>
        <topology evidence="1">Multi-pass membrane protein</topology>
    </subcellularLocation>
</comment>
<dbReference type="AlphaFoldDB" id="A0AAD9F0G6"/>
<evidence type="ECO:0000313" key="7">
    <source>
        <dbReference type="Proteomes" id="UP001228049"/>
    </source>
</evidence>
<dbReference type="PANTHER" id="PTHR46283">
    <property type="entry name" value="E3 UBIQUITIN-PROTEIN LIGASE MARCH5"/>
    <property type="match status" value="1"/>
</dbReference>
<evidence type="ECO:0000256" key="3">
    <source>
        <dbReference type="ARBA" id="ARBA00022989"/>
    </source>
</evidence>
<organism evidence="6 7">
    <name type="scientific">Dissostichus eleginoides</name>
    <name type="common">Patagonian toothfish</name>
    <name type="synonym">Dissostichus amissus</name>
    <dbReference type="NCBI Taxonomy" id="100907"/>
    <lineage>
        <taxon>Eukaryota</taxon>
        <taxon>Metazoa</taxon>
        <taxon>Chordata</taxon>
        <taxon>Craniata</taxon>
        <taxon>Vertebrata</taxon>
        <taxon>Euteleostomi</taxon>
        <taxon>Actinopterygii</taxon>
        <taxon>Neopterygii</taxon>
        <taxon>Teleostei</taxon>
        <taxon>Neoteleostei</taxon>
        <taxon>Acanthomorphata</taxon>
        <taxon>Eupercaria</taxon>
        <taxon>Perciformes</taxon>
        <taxon>Notothenioidei</taxon>
        <taxon>Nototheniidae</taxon>
        <taxon>Dissostichus</taxon>
    </lineage>
</organism>
<feature type="compositionally biased region" description="Acidic residues" evidence="5">
    <location>
        <begin position="137"/>
        <end position="149"/>
    </location>
</feature>
<evidence type="ECO:0000256" key="4">
    <source>
        <dbReference type="ARBA" id="ARBA00023136"/>
    </source>
</evidence>
<evidence type="ECO:0000256" key="1">
    <source>
        <dbReference type="ARBA" id="ARBA00004141"/>
    </source>
</evidence>
<comment type="caution">
    <text evidence="6">The sequence shown here is derived from an EMBL/GenBank/DDBJ whole genome shotgun (WGS) entry which is preliminary data.</text>
</comment>
<evidence type="ECO:0000256" key="2">
    <source>
        <dbReference type="ARBA" id="ARBA00022692"/>
    </source>
</evidence>
<reference evidence="6" key="1">
    <citation type="submission" date="2023-04" db="EMBL/GenBank/DDBJ databases">
        <title>Chromosome-level genome of Chaenocephalus aceratus.</title>
        <authorList>
            <person name="Park H."/>
        </authorList>
    </citation>
    <scope>NUCLEOTIDE SEQUENCE</scope>
    <source>
        <strain evidence="6">DE</strain>
        <tissue evidence="6">Muscle</tissue>
    </source>
</reference>
<keyword evidence="4" id="KW-0472">Membrane</keyword>
<accession>A0AAD9F0G6</accession>
<name>A0AAD9F0G6_DISEL</name>
<protein>
    <submittedName>
        <fullName evidence="6">E3 ubiquitin-protein ligase MARCH5</fullName>
    </submittedName>
</protein>